<accession>A0A482VRQ8</accession>
<gene>
    <name evidence="1" type="ORF">BDFB_005721</name>
</gene>
<keyword evidence="2" id="KW-1185">Reference proteome</keyword>
<organism evidence="1 2">
    <name type="scientific">Asbolus verrucosus</name>
    <name type="common">Desert ironclad beetle</name>
    <dbReference type="NCBI Taxonomy" id="1661398"/>
    <lineage>
        <taxon>Eukaryota</taxon>
        <taxon>Metazoa</taxon>
        <taxon>Ecdysozoa</taxon>
        <taxon>Arthropoda</taxon>
        <taxon>Hexapoda</taxon>
        <taxon>Insecta</taxon>
        <taxon>Pterygota</taxon>
        <taxon>Neoptera</taxon>
        <taxon>Endopterygota</taxon>
        <taxon>Coleoptera</taxon>
        <taxon>Polyphaga</taxon>
        <taxon>Cucujiformia</taxon>
        <taxon>Tenebrionidae</taxon>
        <taxon>Pimeliinae</taxon>
        <taxon>Asbolus</taxon>
    </lineage>
</organism>
<sequence>MAIIFGLLKTTGSRETTAAHDHIVHMPVAAFHDLHTLPNRTFIGVVGKKEKDALSFVRNKYEDVGRGNLIISLRRKTYPPSLHGIYRGHRSSAAFQMRVFSRNLMGSSQAACTSICKFLKRQFAGASTSLGNFNRKKCTI</sequence>
<reference evidence="1 2" key="1">
    <citation type="submission" date="2017-03" db="EMBL/GenBank/DDBJ databases">
        <title>Genome of the blue death feigning beetle - Asbolus verrucosus.</title>
        <authorList>
            <person name="Rider S.D."/>
        </authorList>
    </citation>
    <scope>NUCLEOTIDE SEQUENCE [LARGE SCALE GENOMIC DNA]</scope>
    <source>
        <strain evidence="1">Butters</strain>
        <tissue evidence="1">Head and leg muscle</tissue>
    </source>
</reference>
<evidence type="ECO:0000313" key="2">
    <source>
        <dbReference type="Proteomes" id="UP000292052"/>
    </source>
</evidence>
<protein>
    <submittedName>
        <fullName evidence="1">Uncharacterized protein</fullName>
    </submittedName>
</protein>
<proteinExistence type="predicted"/>
<dbReference type="Proteomes" id="UP000292052">
    <property type="component" value="Unassembled WGS sequence"/>
</dbReference>
<name>A0A482VRQ8_ASBVE</name>
<evidence type="ECO:0000313" key="1">
    <source>
        <dbReference type="EMBL" id="RZC35058.1"/>
    </source>
</evidence>
<comment type="caution">
    <text evidence="1">The sequence shown here is derived from an EMBL/GenBank/DDBJ whole genome shotgun (WGS) entry which is preliminary data.</text>
</comment>
<dbReference type="AlphaFoldDB" id="A0A482VRQ8"/>
<dbReference type="EMBL" id="QDEB01074498">
    <property type="protein sequence ID" value="RZC35058.1"/>
    <property type="molecule type" value="Genomic_DNA"/>
</dbReference>